<gene>
    <name evidence="5" type="ORF">SteCoe_27062</name>
</gene>
<evidence type="ECO:0000256" key="3">
    <source>
        <dbReference type="SAM" id="MobiDB-lite"/>
    </source>
</evidence>
<reference evidence="5 6" key="1">
    <citation type="submission" date="2016-11" db="EMBL/GenBank/DDBJ databases">
        <title>The macronuclear genome of Stentor coeruleus: a giant cell with tiny introns.</title>
        <authorList>
            <person name="Slabodnick M."/>
            <person name="Ruby J.G."/>
            <person name="Reiff S.B."/>
            <person name="Swart E.C."/>
            <person name="Gosai S."/>
            <person name="Prabakaran S."/>
            <person name="Witkowska E."/>
            <person name="Larue G.E."/>
            <person name="Fisher S."/>
            <person name="Freeman R.M."/>
            <person name="Gunawardena J."/>
            <person name="Chu W."/>
            <person name="Stover N.A."/>
            <person name="Gregory B.D."/>
            <person name="Nowacki M."/>
            <person name="Derisi J."/>
            <person name="Roy S.W."/>
            <person name="Marshall W.F."/>
            <person name="Sood P."/>
        </authorList>
    </citation>
    <scope>NUCLEOTIDE SEQUENCE [LARGE SCALE GENOMIC DNA]</scope>
    <source>
        <strain evidence="5">WM001</strain>
    </source>
</reference>
<feature type="region of interest" description="Disordered" evidence="3">
    <location>
        <begin position="24"/>
        <end position="52"/>
    </location>
</feature>
<evidence type="ECO:0000256" key="1">
    <source>
        <dbReference type="ARBA" id="ARBA00023054"/>
    </source>
</evidence>
<evidence type="ECO:0000313" key="6">
    <source>
        <dbReference type="Proteomes" id="UP000187209"/>
    </source>
</evidence>
<evidence type="ECO:0000256" key="2">
    <source>
        <dbReference type="SAM" id="Coils"/>
    </source>
</evidence>
<organism evidence="5 6">
    <name type="scientific">Stentor coeruleus</name>
    <dbReference type="NCBI Taxonomy" id="5963"/>
    <lineage>
        <taxon>Eukaryota</taxon>
        <taxon>Sar</taxon>
        <taxon>Alveolata</taxon>
        <taxon>Ciliophora</taxon>
        <taxon>Postciliodesmatophora</taxon>
        <taxon>Heterotrichea</taxon>
        <taxon>Heterotrichida</taxon>
        <taxon>Stentoridae</taxon>
        <taxon>Stentor</taxon>
    </lineage>
</organism>
<feature type="domain" description="Trichohyalin-plectin-homology" evidence="4">
    <location>
        <begin position="107"/>
        <end position="450"/>
    </location>
</feature>
<dbReference type="InterPro" id="IPR039986">
    <property type="entry name" value="CFAP210"/>
</dbReference>
<dbReference type="PANTHER" id="PTHR28663:SF1">
    <property type="entry name" value="CILIA- AND FLAGELLA- ASSOCIATED PROTEIN 210"/>
    <property type="match status" value="1"/>
</dbReference>
<sequence>MASDIGKNVAVISLAELDRIRRTCSGMTPNEEDQQRRKEDRATLHDKSRNRMKDWGNSVEALREKKEYERYKKFEAEELERRRIDAEEEALQEEKKRQAIEKANKILHDSSDQVKAFHSKMFLADVLQEREMQLEINKKKEAFQKDLEHQWLHTEKQQLQEYDKQMIIKLQQEQKRKQEVKKILKDQLTDNKQRIVKRMQEDYIEGQLMKKKAKEDIEAEKKAEMARRQRAIEAQSETKKANEYLQELKRQEAQRLAEEEKRTMEYAAKKEAVMSMRKGREEKKFKEKLESRQRMIDARIEELSNLKSNEEQRLNDQVIEAEIKAKEQYDKKMQRLEDLRNQIDKSRKQQIERRQQEKGSAKQEEEMFADFWKDKMKELTELEKLEEQEKRERGKQLQNFHKKQMDYKARKAEQEALIEEELARQAIKMQEDEQLQFHSYAEKCLKEWNEQGKNIAPLILELKNYKKRIV</sequence>
<keyword evidence="1 2" id="KW-0175">Coiled coil</keyword>
<feature type="coiled-coil region" evidence="2">
    <location>
        <begin position="74"/>
        <end position="104"/>
    </location>
</feature>
<feature type="compositionally biased region" description="Basic and acidic residues" evidence="3">
    <location>
        <begin position="33"/>
        <end position="52"/>
    </location>
</feature>
<dbReference type="EMBL" id="MPUH01000775">
    <property type="protein sequence ID" value="OMJ74080.1"/>
    <property type="molecule type" value="Genomic_DNA"/>
</dbReference>
<dbReference type="Pfam" id="PF13868">
    <property type="entry name" value="TPH"/>
    <property type="match status" value="1"/>
</dbReference>
<name>A0A1R2BBU8_9CILI</name>
<comment type="caution">
    <text evidence="5">The sequence shown here is derived from an EMBL/GenBank/DDBJ whole genome shotgun (WGS) entry which is preliminary data.</text>
</comment>
<dbReference type="AlphaFoldDB" id="A0A1R2BBU8"/>
<feature type="region of interest" description="Disordered" evidence="3">
    <location>
        <begin position="387"/>
        <end position="406"/>
    </location>
</feature>
<proteinExistence type="predicted"/>
<feature type="region of interest" description="Disordered" evidence="3">
    <location>
        <begin position="342"/>
        <end position="365"/>
    </location>
</feature>
<protein>
    <recommendedName>
        <fullName evidence="4">Trichohyalin-plectin-homology domain-containing protein</fullName>
    </recommendedName>
</protein>
<dbReference type="PANTHER" id="PTHR28663">
    <property type="entry name" value="COILED-COIL DOMAIN-CONTAINING PROTEIN 173"/>
    <property type="match status" value="1"/>
</dbReference>
<evidence type="ECO:0000313" key="5">
    <source>
        <dbReference type="EMBL" id="OMJ74080.1"/>
    </source>
</evidence>
<dbReference type="OrthoDB" id="331765at2759"/>
<evidence type="ECO:0000259" key="4">
    <source>
        <dbReference type="Pfam" id="PF13868"/>
    </source>
</evidence>
<keyword evidence="6" id="KW-1185">Reference proteome</keyword>
<accession>A0A1R2BBU8</accession>
<dbReference type="Proteomes" id="UP000187209">
    <property type="component" value="Unassembled WGS sequence"/>
</dbReference>
<dbReference type="InterPro" id="IPR043597">
    <property type="entry name" value="TPH_dom"/>
</dbReference>